<evidence type="ECO:0000256" key="2">
    <source>
        <dbReference type="SAM" id="Phobius"/>
    </source>
</evidence>
<dbReference type="EMBL" id="CP042997">
    <property type="protein sequence ID" value="QEH36908.1"/>
    <property type="molecule type" value="Genomic_DNA"/>
</dbReference>
<feature type="region of interest" description="Disordered" evidence="1">
    <location>
        <begin position="75"/>
        <end position="111"/>
    </location>
</feature>
<dbReference type="KEGG" id="agv:OJF2_54930"/>
<keyword evidence="2" id="KW-1133">Transmembrane helix</keyword>
<dbReference type="AlphaFoldDB" id="A0A5B9W8H0"/>
<feature type="region of interest" description="Disordered" evidence="1">
    <location>
        <begin position="276"/>
        <end position="319"/>
    </location>
</feature>
<feature type="compositionally biased region" description="Basic and acidic residues" evidence="1">
    <location>
        <begin position="46"/>
        <end position="59"/>
    </location>
</feature>
<feature type="region of interest" description="Disordered" evidence="1">
    <location>
        <begin position="354"/>
        <end position="378"/>
    </location>
</feature>
<accession>A0A5B9W8H0</accession>
<feature type="transmembrane region" description="Helical" evidence="2">
    <location>
        <begin position="172"/>
        <end position="192"/>
    </location>
</feature>
<organism evidence="3 4">
    <name type="scientific">Aquisphaera giovannonii</name>
    <dbReference type="NCBI Taxonomy" id="406548"/>
    <lineage>
        <taxon>Bacteria</taxon>
        <taxon>Pseudomonadati</taxon>
        <taxon>Planctomycetota</taxon>
        <taxon>Planctomycetia</taxon>
        <taxon>Isosphaerales</taxon>
        <taxon>Isosphaeraceae</taxon>
        <taxon>Aquisphaera</taxon>
    </lineage>
</organism>
<keyword evidence="2" id="KW-0472">Membrane</keyword>
<keyword evidence="4" id="KW-1185">Reference proteome</keyword>
<evidence type="ECO:0000313" key="3">
    <source>
        <dbReference type="EMBL" id="QEH36908.1"/>
    </source>
</evidence>
<sequence length="553" mass="58197">MAASRGTMIMRRFISGTGEGRKIVVIEQRGATMVVSRLQPDGTTSRTERQLGSESEARVASDHLARELIGRGFEEHGQAGRAASPRVAASKVGVAKKPATTRRPPAEEGSSRLLKALAEGAPAEPVLARLAPLPAVEASSPKASGDVAKAVLKKKRKKKKAKANSDALDKRVLAGIGLVGILLLGGLGFIVYDQFIRPPSIVGNWQGSMTEHEISKYLIHTSYGLILDEKHNAVMTVNKSTSKGTYTLKGNRLKLSLKAEDDEKLASALAVAAAATKKGPGAEAKPQAGDGEAADEDEEGAGGGGDAEEPTAPIDLGPVETEYKVSIGRRTLDLIDPATNKLVVQLIRFEDSPAVASSKPGSEGATAEASKDLAAEAAKADPAADAALAQELAPKDGAFRLKGPKGWTSDTGSRPDNTYSWVTLENGSAKVSIHADIQGSLMSGSDASRHDEPEGSEFAPVHRAHELYVKTAAEEFSEYKESKPVVIKSGLGEGRIALFNAAEGGILGSTKLRGYHATFLSRDRRVSILCRCPAKDFASTKATFLAICRGLAH</sequence>
<protein>
    <submittedName>
        <fullName evidence="3">Uncharacterized protein</fullName>
    </submittedName>
</protein>
<feature type="region of interest" description="Disordered" evidence="1">
    <location>
        <begin position="38"/>
        <end position="59"/>
    </location>
</feature>
<keyword evidence="2" id="KW-0812">Transmembrane</keyword>
<name>A0A5B9W8H0_9BACT</name>
<evidence type="ECO:0000256" key="1">
    <source>
        <dbReference type="SAM" id="MobiDB-lite"/>
    </source>
</evidence>
<proteinExistence type="predicted"/>
<dbReference type="Proteomes" id="UP000324233">
    <property type="component" value="Chromosome"/>
</dbReference>
<evidence type="ECO:0000313" key="4">
    <source>
        <dbReference type="Proteomes" id="UP000324233"/>
    </source>
</evidence>
<feature type="compositionally biased region" description="Low complexity" evidence="1">
    <location>
        <begin position="276"/>
        <end position="291"/>
    </location>
</feature>
<gene>
    <name evidence="3" type="ORF">OJF2_54930</name>
</gene>
<reference evidence="3 4" key="1">
    <citation type="submission" date="2019-08" db="EMBL/GenBank/DDBJ databases">
        <title>Deep-cultivation of Planctomycetes and their phenomic and genomic characterization uncovers novel biology.</title>
        <authorList>
            <person name="Wiegand S."/>
            <person name="Jogler M."/>
            <person name="Boedeker C."/>
            <person name="Pinto D."/>
            <person name="Vollmers J."/>
            <person name="Rivas-Marin E."/>
            <person name="Kohn T."/>
            <person name="Peeters S.H."/>
            <person name="Heuer A."/>
            <person name="Rast P."/>
            <person name="Oberbeckmann S."/>
            <person name="Bunk B."/>
            <person name="Jeske O."/>
            <person name="Meyerdierks A."/>
            <person name="Storesund J.E."/>
            <person name="Kallscheuer N."/>
            <person name="Luecker S."/>
            <person name="Lage O.M."/>
            <person name="Pohl T."/>
            <person name="Merkel B.J."/>
            <person name="Hornburger P."/>
            <person name="Mueller R.-W."/>
            <person name="Bruemmer F."/>
            <person name="Labrenz M."/>
            <person name="Spormann A.M."/>
            <person name="Op den Camp H."/>
            <person name="Overmann J."/>
            <person name="Amann R."/>
            <person name="Jetten M.S.M."/>
            <person name="Mascher T."/>
            <person name="Medema M.H."/>
            <person name="Devos D.P."/>
            <person name="Kaster A.-K."/>
            <person name="Ovreas L."/>
            <person name="Rohde M."/>
            <person name="Galperin M.Y."/>
            <person name="Jogler C."/>
        </authorList>
    </citation>
    <scope>NUCLEOTIDE SEQUENCE [LARGE SCALE GENOMIC DNA]</scope>
    <source>
        <strain evidence="3 4">OJF2</strain>
    </source>
</reference>